<comment type="caution">
    <text evidence="7">The sequence shown here is derived from an EMBL/GenBank/DDBJ whole genome shotgun (WGS) entry which is preliminary data.</text>
</comment>
<feature type="transmembrane region" description="Helical" evidence="5">
    <location>
        <begin position="160"/>
        <end position="177"/>
    </location>
</feature>
<reference evidence="7" key="1">
    <citation type="submission" date="2021-11" db="EMBL/GenBank/DDBJ databases">
        <title>Legionella maioricencis sp. nov., a new species isolated from hot water samples in Mallorca.</title>
        <authorList>
            <person name="Crespi S."/>
            <person name="Drasar V."/>
            <person name="Salva-Serra F."/>
            <person name="Jaen-Luchoro D."/>
            <person name="Pineiro-Iglesias B."/>
            <person name="Aliaga F."/>
            <person name="Fernandez-Juarez V."/>
            <person name="Coll G."/>
            <person name="Moore E.R.B."/>
            <person name="Bennasar-Figueras A."/>
        </authorList>
    </citation>
    <scope>NUCLEOTIDE SEQUENCE</scope>
    <source>
        <strain evidence="7">HCPI-6</strain>
    </source>
</reference>
<evidence type="ECO:0000256" key="2">
    <source>
        <dbReference type="ARBA" id="ARBA00022692"/>
    </source>
</evidence>
<feature type="transmembrane region" description="Helical" evidence="5">
    <location>
        <begin position="284"/>
        <end position="304"/>
    </location>
</feature>
<keyword evidence="2 5" id="KW-0812">Transmembrane</keyword>
<evidence type="ECO:0000313" key="8">
    <source>
        <dbReference type="Proteomes" id="UP001139721"/>
    </source>
</evidence>
<dbReference type="Proteomes" id="UP001139721">
    <property type="component" value="Unassembled WGS sequence"/>
</dbReference>
<comment type="subcellular location">
    <subcellularLocation>
        <location evidence="1">Membrane</location>
        <topology evidence="1">Multi-pass membrane protein</topology>
    </subcellularLocation>
</comment>
<feature type="transmembrane region" description="Helical" evidence="5">
    <location>
        <begin position="183"/>
        <end position="201"/>
    </location>
</feature>
<evidence type="ECO:0000256" key="3">
    <source>
        <dbReference type="ARBA" id="ARBA00022989"/>
    </source>
</evidence>
<dbReference type="PANTHER" id="PTHR37422">
    <property type="entry name" value="TEICHURONIC ACID BIOSYNTHESIS PROTEIN TUAE"/>
    <property type="match status" value="1"/>
</dbReference>
<accession>A0A9X2IAA4</accession>
<evidence type="ECO:0000259" key="6">
    <source>
        <dbReference type="Pfam" id="PF04932"/>
    </source>
</evidence>
<dbReference type="EMBL" id="JAJKBJ010000004">
    <property type="protein sequence ID" value="MCL9683495.1"/>
    <property type="molecule type" value="Genomic_DNA"/>
</dbReference>
<evidence type="ECO:0000256" key="1">
    <source>
        <dbReference type="ARBA" id="ARBA00004141"/>
    </source>
</evidence>
<keyword evidence="4 5" id="KW-0472">Membrane</keyword>
<protein>
    <submittedName>
        <fullName evidence="7">O-antigen ligase family protein</fullName>
    </submittedName>
</protein>
<evidence type="ECO:0000313" key="7">
    <source>
        <dbReference type="EMBL" id="MCL9683495.1"/>
    </source>
</evidence>
<organism evidence="7 8">
    <name type="scientific">Legionella maioricensis</name>
    <dbReference type="NCBI Taxonomy" id="2896528"/>
    <lineage>
        <taxon>Bacteria</taxon>
        <taxon>Pseudomonadati</taxon>
        <taxon>Pseudomonadota</taxon>
        <taxon>Gammaproteobacteria</taxon>
        <taxon>Legionellales</taxon>
        <taxon>Legionellaceae</taxon>
        <taxon>Legionella</taxon>
    </lineage>
</organism>
<dbReference type="GO" id="GO:0016020">
    <property type="term" value="C:membrane"/>
    <property type="evidence" value="ECO:0007669"/>
    <property type="project" value="UniProtKB-SubCell"/>
</dbReference>
<dbReference type="InterPro" id="IPR051533">
    <property type="entry name" value="WaaL-like"/>
</dbReference>
<feature type="transmembrane region" description="Helical" evidence="5">
    <location>
        <begin position="112"/>
        <end position="130"/>
    </location>
</feature>
<keyword evidence="7" id="KW-0436">Ligase</keyword>
<dbReference type="InterPro" id="IPR007016">
    <property type="entry name" value="O-antigen_ligase-rel_domated"/>
</dbReference>
<feature type="domain" description="O-antigen ligase-related" evidence="6">
    <location>
        <begin position="144"/>
        <end position="291"/>
    </location>
</feature>
<dbReference type="PANTHER" id="PTHR37422:SF13">
    <property type="entry name" value="LIPOPOLYSACCHARIDE BIOSYNTHESIS PROTEIN PA4999-RELATED"/>
    <property type="match status" value="1"/>
</dbReference>
<name>A0A9X2IAA4_9GAMM</name>
<feature type="transmembrane region" description="Helical" evidence="5">
    <location>
        <begin position="74"/>
        <end position="92"/>
    </location>
</feature>
<evidence type="ECO:0000256" key="4">
    <source>
        <dbReference type="ARBA" id="ARBA00023136"/>
    </source>
</evidence>
<evidence type="ECO:0000256" key="5">
    <source>
        <dbReference type="SAM" id="Phobius"/>
    </source>
</evidence>
<dbReference type="GO" id="GO:0016874">
    <property type="term" value="F:ligase activity"/>
    <property type="evidence" value="ECO:0007669"/>
    <property type="project" value="UniProtKB-KW"/>
</dbReference>
<gene>
    <name evidence="7" type="ORF">LOX96_05280</name>
</gene>
<keyword evidence="8" id="KW-1185">Reference proteome</keyword>
<dbReference type="AlphaFoldDB" id="A0A9X2IAA4"/>
<feature type="transmembrane region" description="Helical" evidence="5">
    <location>
        <begin position="50"/>
        <end position="68"/>
    </location>
</feature>
<feature type="transmembrane region" description="Helical" evidence="5">
    <location>
        <begin position="20"/>
        <end position="38"/>
    </location>
</feature>
<keyword evidence="3 5" id="KW-1133">Transmembrane helix</keyword>
<dbReference type="Pfam" id="PF04932">
    <property type="entry name" value="Wzy_C"/>
    <property type="match status" value="1"/>
</dbReference>
<sequence>MSILFTPYYSKHLFYAFNTLWGRAALGLFVFVLIACLWSDAPSSMQWMVVGKYLKVLYLPILAVGFIHPRIRNLSINSYLAAIVFTCIISILKSKSIFLVGDPGEVFYNRIITGFMVSFGAYLAGLFAFQHQGWGRVSYILLVLLTSYQVLCINTGRTGYIVYFILMTLLLLQKISFKKAVPGIFLLCGLMLAVYYVSPIMQERVNDLLSDIKLSQHHTENSSLGYRVQFHHYAKSLFATHPVIGIGTGGFKYSFSKDNPVPAWGKELNDPHSQYWLTLSEQGVVGLLLLLFFLGSLFISSFQLTETRPILLGILVSFSASALADTILCYSTLGFILVVMSALSLGELIEQRALKNAKESEFSSSPNGHFIDVIHTG</sequence>
<feature type="transmembrane region" description="Helical" evidence="5">
    <location>
        <begin position="310"/>
        <end position="343"/>
    </location>
</feature>
<proteinExistence type="predicted"/>